<sequence>MIVEFGFQNRYGFFIAFADSALDRILYVMIFAKLIAVKKSWSNAKTAKTFFDTISSFLSLIFSHTNIIAYAINNVRLLGTAGRVGTFGLDPINAWGENTSTFSEAILSKQVISVNQESPSL</sequence>
<organism evidence="1 2">
    <name type="scientific">Microcystis aeruginosa NIES-298</name>
    <dbReference type="NCBI Taxonomy" id="449468"/>
    <lineage>
        <taxon>Bacteria</taxon>
        <taxon>Bacillati</taxon>
        <taxon>Cyanobacteriota</taxon>
        <taxon>Cyanophyceae</taxon>
        <taxon>Oscillatoriophycideae</taxon>
        <taxon>Chroococcales</taxon>
        <taxon>Microcystaceae</taxon>
        <taxon>Microcystis</taxon>
    </lineage>
</organism>
<evidence type="ECO:0000313" key="2">
    <source>
        <dbReference type="Proteomes" id="UP000236321"/>
    </source>
</evidence>
<dbReference type="EMBL" id="BEYQ01000001">
    <property type="protein sequence ID" value="GBD51262.1"/>
    <property type="molecule type" value="Genomic_DNA"/>
</dbReference>
<dbReference type="AlphaFoldDB" id="A0A2H6BM63"/>
<proteinExistence type="predicted"/>
<reference evidence="2" key="1">
    <citation type="submission" date="2017-12" db="EMBL/GenBank/DDBJ databases">
        <title>Improved Draft Genome Sequence of Microcystis aeruginosa NIES-298, a Microcystin-Producing Cyanobacterium from Lake Kasumigaura, Japan.</title>
        <authorList>
            <person name="Yamaguchi H."/>
            <person name="Suzuki S."/>
            <person name="Kawachi M."/>
        </authorList>
    </citation>
    <scope>NUCLEOTIDE SEQUENCE [LARGE SCALE GENOMIC DNA]</scope>
    <source>
        <strain evidence="2">NIES-298</strain>
    </source>
</reference>
<name>A0A2H6BM63_MICAE</name>
<evidence type="ECO:0000313" key="1">
    <source>
        <dbReference type="EMBL" id="GBD51262.1"/>
    </source>
</evidence>
<accession>A0A2H6BM63</accession>
<protein>
    <submittedName>
        <fullName evidence="1">Uncharacterized protein</fullName>
    </submittedName>
</protein>
<gene>
    <name evidence="1" type="ORF">BGM30_03550</name>
</gene>
<comment type="caution">
    <text evidence="1">The sequence shown here is derived from an EMBL/GenBank/DDBJ whole genome shotgun (WGS) entry which is preliminary data.</text>
</comment>
<dbReference type="Proteomes" id="UP000236321">
    <property type="component" value="Unassembled WGS sequence"/>
</dbReference>